<dbReference type="InterPro" id="IPR001077">
    <property type="entry name" value="COMT_C"/>
</dbReference>
<sequence length="378" mass="40432">MTATMPDRRAGPFERLAGWLKQRRDRLVADPAFQRFSASFPLTRGTAHRHASDLFDLCAGFVYSQVLFACVRLDLFAMLTRGPLPLSDIAARARLSPEAADRLVRAAIALGLLEWRGDTVGLGLKGAALTGNPGALAMVEHHAMLYADLADPIALLRGEAPPSHLRRFWAYGDGGSAEAADSAADYTALMARSQALVADDILDAYPVDKHRVVLDVGGGNGTFLAALHRRAPAAELHLFDLPAVTAHAAHNPALPESVMIHGGRFPDDPLPAGMDLVTLVRVVHDHEDAVVCPLLKRVHEALVPGGSIVIAEPMAESAAVAPMADAYFGFYLLAMGQGRARSPDTLMAMLVEAGFQAPRRVATRRPLFAGLVTATRHS</sequence>
<dbReference type="Gene3D" id="1.10.10.10">
    <property type="entry name" value="Winged helix-like DNA-binding domain superfamily/Winged helix DNA-binding domain"/>
    <property type="match status" value="1"/>
</dbReference>
<dbReference type="GO" id="GO:0032259">
    <property type="term" value="P:methylation"/>
    <property type="evidence" value="ECO:0007669"/>
    <property type="project" value="UniProtKB-KW"/>
</dbReference>
<proteinExistence type="predicted"/>
<dbReference type="SUPFAM" id="SSF53335">
    <property type="entry name" value="S-adenosyl-L-methionine-dependent methyltransferases"/>
    <property type="match status" value="1"/>
</dbReference>
<dbReference type="PROSITE" id="PS51683">
    <property type="entry name" value="SAM_OMT_II"/>
    <property type="match status" value="1"/>
</dbReference>
<dbReference type="PIRSF" id="PIRSF005739">
    <property type="entry name" value="O-mtase"/>
    <property type="match status" value="1"/>
</dbReference>
<dbReference type="Gene3D" id="3.40.50.150">
    <property type="entry name" value="Vaccinia Virus protein VP39"/>
    <property type="match status" value="1"/>
</dbReference>
<organism evidence="7 8">
    <name type="scientific">Phreatobacter oligotrophus</name>
    <dbReference type="NCBI Taxonomy" id="1122261"/>
    <lineage>
        <taxon>Bacteria</taxon>
        <taxon>Pseudomonadati</taxon>
        <taxon>Pseudomonadota</taxon>
        <taxon>Alphaproteobacteria</taxon>
        <taxon>Hyphomicrobiales</taxon>
        <taxon>Phreatobacteraceae</taxon>
        <taxon>Phreatobacter</taxon>
    </lineage>
</organism>
<feature type="domain" description="O-methyltransferase dimerisation" evidence="6">
    <location>
        <begin position="56"/>
        <end position="114"/>
    </location>
</feature>
<dbReference type="Pfam" id="PF08100">
    <property type="entry name" value="Dimerisation"/>
    <property type="match status" value="1"/>
</dbReference>
<evidence type="ECO:0000256" key="2">
    <source>
        <dbReference type="ARBA" id="ARBA00022679"/>
    </source>
</evidence>
<feature type="active site" description="Proton acceptor" evidence="4">
    <location>
        <position position="284"/>
    </location>
</feature>
<dbReference type="Proteomes" id="UP000241808">
    <property type="component" value="Unassembled WGS sequence"/>
</dbReference>
<dbReference type="CDD" id="cd02440">
    <property type="entry name" value="AdoMet_MTases"/>
    <property type="match status" value="1"/>
</dbReference>
<dbReference type="GO" id="GO:0008171">
    <property type="term" value="F:O-methyltransferase activity"/>
    <property type="evidence" value="ECO:0007669"/>
    <property type="project" value="InterPro"/>
</dbReference>
<dbReference type="PANTHER" id="PTHR43712:SF2">
    <property type="entry name" value="O-METHYLTRANSFERASE CICE"/>
    <property type="match status" value="1"/>
</dbReference>
<dbReference type="InterPro" id="IPR029063">
    <property type="entry name" value="SAM-dependent_MTases_sf"/>
</dbReference>
<dbReference type="AlphaFoldDB" id="A0A2T4Z2J0"/>
<dbReference type="InterPro" id="IPR036390">
    <property type="entry name" value="WH_DNA-bd_sf"/>
</dbReference>
<dbReference type="Pfam" id="PF00891">
    <property type="entry name" value="Methyltransf_2"/>
    <property type="match status" value="1"/>
</dbReference>
<evidence type="ECO:0000256" key="3">
    <source>
        <dbReference type="ARBA" id="ARBA00022691"/>
    </source>
</evidence>
<name>A0A2T4Z2J0_9HYPH</name>
<accession>A0A2T4Z2J0</accession>
<evidence type="ECO:0000259" key="5">
    <source>
        <dbReference type="Pfam" id="PF00891"/>
    </source>
</evidence>
<dbReference type="EMBL" id="PZZL01000005">
    <property type="protein sequence ID" value="PTM54978.1"/>
    <property type="molecule type" value="Genomic_DNA"/>
</dbReference>
<dbReference type="InterPro" id="IPR016461">
    <property type="entry name" value="COMT-like"/>
</dbReference>
<keyword evidence="1 7" id="KW-0489">Methyltransferase</keyword>
<evidence type="ECO:0000313" key="8">
    <source>
        <dbReference type="Proteomes" id="UP000241808"/>
    </source>
</evidence>
<reference evidence="7 8" key="1">
    <citation type="submission" date="2018-04" db="EMBL/GenBank/DDBJ databases">
        <title>Genomic Encyclopedia of Archaeal and Bacterial Type Strains, Phase II (KMG-II): from individual species to whole genera.</title>
        <authorList>
            <person name="Goeker M."/>
        </authorList>
    </citation>
    <scope>NUCLEOTIDE SEQUENCE [LARGE SCALE GENOMIC DNA]</scope>
    <source>
        <strain evidence="7 8">DSM 25521</strain>
    </source>
</reference>
<dbReference type="RefSeq" id="WP_108177776.1">
    <property type="nucleotide sequence ID" value="NZ_PZZL01000005.1"/>
</dbReference>
<feature type="domain" description="O-methyltransferase C-terminal" evidence="5">
    <location>
        <begin position="146"/>
        <end position="356"/>
    </location>
</feature>
<dbReference type="OrthoDB" id="7418600at2"/>
<keyword evidence="2 7" id="KW-0808">Transferase</keyword>
<evidence type="ECO:0000256" key="1">
    <source>
        <dbReference type="ARBA" id="ARBA00022603"/>
    </source>
</evidence>
<protein>
    <submittedName>
        <fullName evidence="7">Demethylspheroidene O-methyltransferase</fullName>
    </submittedName>
</protein>
<dbReference type="InterPro" id="IPR036388">
    <property type="entry name" value="WH-like_DNA-bd_sf"/>
</dbReference>
<evidence type="ECO:0000256" key="4">
    <source>
        <dbReference type="PIRSR" id="PIRSR005739-1"/>
    </source>
</evidence>
<gene>
    <name evidence="7" type="ORF">C8P69_105128</name>
</gene>
<evidence type="ECO:0000259" key="6">
    <source>
        <dbReference type="Pfam" id="PF08100"/>
    </source>
</evidence>
<keyword evidence="8" id="KW-1185">Reference proteome</keyword>
<dbReference type="InterPro" id="IPR012967">
    <property type="entry name" value="COMT_dimerisation"/>
</dbReference>
<dbReference type="PANTHER" id="PTHR43712">
    <property type="entry name" value="PUTATIVE (AFU_ORTHOLOGUE AFUA_4G14580)-RELATED"/>
    <property type="match status" value="1"/>
</dbReference>
<dbReference type="GO" id="GO:0046983">
    <property type="term" value="F:protein dimerization activity"/>
    <property type="evidence" value="ECO:0007669"/>
    <property type="project" value="InterPro"/>
</dbReference>
<comment type="caution">
    <text evidence="7">The sequence shown here is derived from an EMBL/GenBank/DDBJ whole genome shotgun (WGS) entry which is preliminary data.</text>
</comment>
<evidence type="ECO:0000313" key="7">
    <source>
        <dbReference type="EMBL" id="PTM54978.1"/>
    </source>
</evidence>
<dbReference type="SUPFAM" id="SSF46785">
    <property type="entry name" value="Winged helix' DNA-binding domain"/>
    <property type="match status" value="1"/>
</dbReference>
<keyword evidence="3" id="KW-0949">S-adenosyl-L-methionine</keyword>